<dbReference type="EMBL" id="LGUB01000102">
    <property type="protein sequence ID" value="KRH94278.1"/>
    <property type="molecule type" value="Genomic_DNA"/>
</dbReference>
<sequence length="595" mass="69654">MTVEIEKISQTEEFYNQKNVKYLKLASQLCEKLSESEQSRHKKIFINFSKDLTLVDIMKISQKLIKIVDFELVDPRSLFALFDNQKFENSEDNTILESIIDKIIIIYRQTVGSTGYPASKTSRLCLFCATSSTADFQNCLFSSLHIRISPENLTFHKWQCLIRQFLITQPIPFDYHKMPDSAKNCVTKETLFRNTINWSISDLILLDEDCQVFLEDWMVKMIYEYKCFEKTSEDLTKNTDCISYSDPINIHKQQIVLELRQKADLINNLLISYLKIKLPTIDQYVCNAIFCLDFCTYALDYNSIDEYKEFLKQLAYLAPTQMLKNLKHSPFFCLVDNECQDCLLYIRKMPEKFTNFLCSADFYLNALKLDFSIECAIGCTIDEILKIKKTQIIESFVETPSMDNLRTFFINFITTKSQNLNFIINILLLAGEEICRNFSTKNGEICLEHYKDTRSTKGCQNVDGLSFQEKSSDKSSDHETRCKWSLNSIFNHHTVFKQLLLQIANSSITEIFPLLSFMKERNCFKEQILKFKNEHFGPGMRRKPLMKKLLLRIFGLTEDFAIYKRILEKESVLKGEVKILKEFYGLDRKQLPLNH</sequence>
<reference evidence="1 2" key="1">
    <citation type="submission" date="2015-07" db="EMBL/GenBank/DDBJ databases">
        <title>The genome of Pseudoloma neurophilia, a relevant intracellular parasite of the zebrafish.</title>
        <authorList>
            <person name="Ndikumana S."/>
            <person name="Pelin A."/>
            <person name="Sanders J."/>
            <person name="Corradi N."/>
        </authorList>
    </citation>
    <scope>NUCLEOTIDE SEQUENCE [LARGE SCALE GENOMIC DNA]</scope>
    <source>
        <strain evidence="1 2">MK1</strain>
    </source>
</reference>
<keyword evidence="2" id="KW-1185">Reference proteome</keyword>
<dbReference type="VEuPathDB" id="MicrosporidiaDB:M153_3140001870"/>
<dbReference type="Proteomes" id="UP000051530">
    <property type="component" value="Unassembled WGS sequence"/>
</dbReference>
<protein>
    <submittedName>
        <fullName evidence="1">Uncharacterized protein</fullName>
    </submittedName>
</protein>
<proteinExistence type="predicted"/>
<evidence type="ECO:0000313" key="2">
    <source>
        <dbReference type="Proteomes" id="UP000051530"/>
    </source>
</evidence>
<comment type="caution">
    <text evidence="1">The sequence shown here is derived from an EMBL/GenBank/DDBJ whole genome shotgun (WGS) entry which is preliminary data.</text>
</comment>
<dbReference type="AlphaFoldDB" id="A0A0R0LY67"/>
<evidence type="ECO:0000313" key="1">
    <source>
        <dbReference type="EMBL" id="KRH94278.1"/>
    </source>
</evidence>
<gene>
    <name evidence="1" type="ORF">M153_3140001870</name>
</gene>
<accession>A0A0R0LY67</accession>
<organism evidence="1 2">
    <name type="scientific">Pseudoloma neurophilia</name>
    <dbReference type="NCBI Taxonomy" id="146866"/>
    <lineage>
        <taxon>Eukaryota</taxon>
        <taxon>Fungi</taxon>
        <taxon>Fungi incertae sedis</taxon>
        <taxon>Microsporidia</taxon>
        <taxon>Pseudoloma</taxon>
    </lineage>
</organism>
<name>A0A0R0LY67_9MICR</name>